<sequence length="2324" mass="230854">MSTQAPSRSVGFAARLLVVLALVVVSAPLLGASPASAAVDGGFEIDGDLTASGALDWSNVPGQPAMRDVVSVASDDGFKSGSTSKEEDPDNWDLVTGQVTPSANDLGDIYGYGRVVGGHQWAFVGFERADAGGTTAFNIEFNARPNKVNRNGVSVPDRQVGDILIDVQQNGGTFVSVGGVYQWSGSAWALSPSAAAVVTRAANSGAVTDVDGNALEPGRFAEISIDITSALGQASGCPGLPVTSLNIRSRSSASITSTLKDYIKPASLGIPTSCGSLSIQKKDGSGAALPGAAFSISPNPVAATPVTLTVTDGGANDPDGSADGTIAFTSAKPGSYTVTETAPPTGYLYSSAPIAATVTAGSTTTVPVVNTLGSASWTKVDDTNQDKVGGATFSVTGTGGAAQTMVATPITVVDNGSRDTDPAAGAVTVTGLPTGTYAVRETVPPTGYDLPASGNPKTFSVTQAAPNPTVAAFSDPRKKGSVVVTKTDAVSGDPLAATFRLWRDNGDGALSGADTPIGSPAVSTGGALTFGNLTWGTYWVEETVPPTGYLVDPDLPRLVTVDAASLNPTVAVADPRRPSRLSVTKVDDADGRPLADARMRLWRDSDGVAGPSAGDSAAGSCETAADGTCSVDSLGFGTFYWEEVTPPPNYLLPAAPYSSPVTVNAGNAGTVLPTRTFRDVEIALASHLTKAGTLADRDGDTLADVGEVITYTFTLRNDGNAPLSGLDVIDPKVGAVSCPATPVPVGGSAQCTATYAVTQADVDHGSVDNAATATAEGPNGVTAGSNEATHSLPADDASAVGLDKRAELEDTDGDGFADEGETIRFVFTVTNTGHDSLHGATVDDPTLGAVTCPAGTFAPGDHVTCTKDYVVNADDVDNGSVTNVATAAALDPDGSTVTSAPDDTVTPTDTPTAIRLVKTGTLVDDAVNGGDGDGKADVGETVTWTFQVVNDGKATLHDVSIDDPSLGPVICLVTTVAPGASVTCVRSALVTQADVDRGAVVNVATASGTPTGRPTITSEESGDRVDADARAAVSVVKSGDLRDSAADGGDGDGLADAGETVDYTFTVTNDGTTTLHGVSVDDPRIASVDCPAGDVLPGASVTCTASYLVTQADVDHGSVDNTATAGALDPQDHPVVSEESTDSIDADDRTVVSLEKAATLLDSDGDDLADAGETVAYAFAATNDGTTTVHDVTVDDPKLAAVPVAVTCPTGDVLPGKSVTCTASYVVTQADVDAGSVHNAATASATDPDGAEVTSGGDEADVDTDSRAALSLVKQGDLVDSAADGGDGDGLADAGETVGYTFTVTNDGTTTVHGVSVDDPRLASVDCPAGDLRPGKSLTCTASYVVTGGDVDHGSVDNTATASAIPATGPATVESDEATDTLPTDTRSAVSVAKTGTLLDDVAAGGDGDGLADAGETVTYRFVVTNGGTTTLHAVAVDDPKLAAVPATVSCPAGDVLPAKSVTCTASYVVTQADVDAGAVRNVATATAAPPTGPRVGSVPSDDEVLADATSGLAVLKTGTVADAAPAGDGDGLADVDETVDYQLAVTNTGTVTLTDVHVDDPRIASVACPTGDLEPGATVTCTGSLAVTRADVDSGSVVNTATATATGPGDTEVTSGESTETLPADDAAAVDLAKLADLRDGDGDGKADVGETVDYRFVVTNDGNVTLHGVVVDDPMLAGVPVAVSCPADPVLPGESVTCTASYVVTQADVDHGSIVNTATASAVTPHAGRVGSTESATDVSADTHAALSIDKRATLADSVADGGDGDGLADAGERIDYTFVVTNDGAVSVSGVTVDDPMLAGLPVPVVVSCPDVVLAPGRSLECSAAYTVRQADVDRGEVANAASASGVPAAGSPGVDSQPDTTHTSTDTRSAVSLVKSGELADSAASGGDGDGLADAGERVDYAFAVRNDGTTTLHGVVVDDPMLAAVPVAVSCPVGDLLPGGTVTCAASYAVTQADVDAGVVRNVATASAVAPGDESATSGPSDAEVAADAADGLALLKTGVLVDSADMGGDGDGRADAGETVDYSFEVRNTGTVTLTGVAVDDPRVPSVDCPAGSLPPGAAVTCTGSSVVTQADVDAGEVVNTAVATAARAGANGTASPRVTSNESTETLPADATAGLAIDKSATLRDRDGDDRADAGERIDYAFEVTNTGTVTMAGVAVDDPMLGAGAVACPATTLAPGESMSCTADHLVTDADLGTGTITNVAWAVGTPTGAGGCGPDGCTSEPDSVRVPAEKTTIVTEPGETPEEPNEDQPDHDKPHGTTVSSPEAGNTPQGGSTPKGGLLPNTGGPTAGLAGLGLLAVLVGAVALVRGRRRDEDPA</sequence>
<evidence type="ECO:0000256" key="1">
    <source>
        <dbReference type="SAM" id="MobiDB-lite"/>
    </source>
</evidence>
<evidence type="ECO:0000256" key="2">
    <source>
        <dbReference type="SAM" id="Phobius"/>
    </source>
</evidence>
<dbReference type="NCBIfam" id="TIGR01451">
    <property type="entry name" value="B_ant_repeat"/>
    <property type="match status" value="6"/>
</dbReference>
<feature type="compositionally biased region" description="Polar residues" evidence="1">
    <location>
        <begin position="1861"/>
        <end position="1874"/>
    </location>
</feature>
<dbReference type="Gene3D" id="2.60.40.10">
    <property type="entry name" value="Immunoglobulins"/>
    <property type="match status" value="4"/>
</dbReference>
<keyword evidence="3" id="KW-0732">Signal</keyword>
<dbReference type="GO" id="GO:0005975">
    <property type="term" value="P:carbohydrate metabolic process"/>
    <property type="evidence" value="ECO:0007669"/>
    <property type="project" value="UniProtKB-ARBA"/>
</dbReference>
<feature type="domain" description="DUF7507" evidence="5">
    <location>
        <begin position="1767"/>
        <end position="1856"/>
    </location>
</feature>
<keyword evidence="2" id="KW-0472">Membrane</keyword>
<dbReference type="Pfam" id="PF17802">
    <property type="entry name" value="SpaA"/>
    <property type="match status" value="4"/>
</dbReference>
<dbReference type="EMBL" id="SDKM01000004">
    <property type="protein sequence ID" value="RYP88011.1"/>
    <property type="molecule type" value="Genomic_DNA"/>
</dbReference>
<keyword evidence="7" id="KW-1185">Reference proteome</keyword>
<dbReference type="InterPro" id="IPR055354">
    <property type="entry name" value="DUF7507"/>
</dbReference>
<feature type="domain" description="DUF7507" evidence="5">
    <location>
        <begin position="2018"/>
        <end position="2096"/>
    </location>
</feature>
<reference evidence="6 7" key="1">
    <citation type="submission" date="2019-01" db="EMBL/GenBank/DDBJ databases">
        <title>Nocardioides guangzhouensis sp. nov., an actinobacterium isolated from soil.</title>
        <authorList>
            <person name="Fu Y."/>
            <person name="Cai Y."/>
            <person name="Lin Z."/>
            <person name="Chen P."/>
        </authorList>
    </citation>
    <scope>NUCLEOTIDE SEQUENCE [LARGE SCALE GENOMIC DNA]</scope>
    <source>
        <strain evidence="6 7">130</strain>
    </source>
</reference>
<feature type="domain" description="DUF7507" evidence="5">
    <location>
        <begin position="1874"/>
        <end position="1982"/>
    </location>
</feature>
<feature type="domain" description="DUF7507" evidence="5">
    <location>
        <begin position="2122"/>
        <end position="2216"/>
    </location>
</feature>
<name>A0A4Q4ZKF9_9ACTN</name>
<evidence type="ECO:0000259" key="4">
    <source>
        <dbReference type="Pfam" id="PF17802"/>
    </source>
</evidence>
<feature type="domain" description="DUF7507" evidence="5">
    <location>
        <begin position="1164"/>
        <end position="1255"/>
    </location>
</feature>
<feature type="region of interest" description="Disordered" evidence="1">
    <location>
        <begin position="1120"/>
        <end position="1144"/>
    </location>
</feature>
<keyword evidence="2" id="KW-0812">Transmembrane</keyword>
<feature type="transmembrane region" description="Helical" evidence="2">
    <location>
        <begin position="2296"/>
        <end position="2314"/>
    </location>
</feature>
<dbReference type="InterPro" id="IPR013783">
    <property type="entry name" value="Ig-like_fold"/>
</dbReference>
<feature type="domain" description="DUF7507" evidence="5">
    <location>
        <begin position="1530"/>
        <end position="1616"/>
    </location>
</feature>
<feature type="signal peptide" evidence="3">
    <location>
        <begin position="1"/>
        <end position="37"/>
    </location>
</feature>
<accession>A0A4Q4ZKF9</accession>
<evidence type="ECO:0008006" key="8">
    <source>
        <dbReference type="Google" id="ProtNLM"/>
    </source>
</evidence>
<dbReference type="InterPro" id="IPR041033">
    <property type="entry name" value="SpaA_PFL_dom_1"/>
</dbReference>
<dbReference type="InterPro" id="IPR051172">
    <property type="entry name" value="Chlamydia_OmcB"/>
</dbReference>
<dbReference type="PANTHER" id="PTHR34819">
    <property type="entry name" value="LARGE CYSTEINE-RICH PERIPLASMIC PROTEIN OMCB"/>
    <property type="match status" value="1"/>
</dbReference>
<evidence type="ECO:0000256" key="3">
    <source>
        <dbReference type="SAM" id="SignalP"/>
    </source>
</evidence>
<feature type="domain" description="SpaA-like prealbumin fold" evidence="4">
    <location>
        <begin position="480"/>
        <end position="572"/>
    </location>
</feature>
<feature type="domain" description="SpaA-like prealbumin fold" evidence="4">
    <location>
        <begin position="275"/>
        <end position="370"/>
    </location>
</feature>
<feature type="domain" description="DUF7507" evidence="5">
    <location>
        <begin position="1408"/>
        <end position="1497"/>
    </location>
</feature>
<feature type="region of interest" description="Disordered" evidence="1">
    <location>
        <begin position="1241"/>
        <end position="1262"/>
    </location>
</feature>
<feature type="domain" description="DUF7507" evidence="5">
    <location>
        <begin position="1270"/>
        <end position="1372"/>
    </location>
</feature>
<feature type="domain" description="DUF7507" evidence="5">
    <location>
        <begin position="804"/>
        <end position="899"/>
    </location>
</feature>
<feature type="region of interest" description="Disordered" evidence="1">
    <location>
        <begin position="1843"/>
        <end position="1877"/>
    </location>
</feature>
<comment type="caution">
    <text evidence="6">The sequence shown here is derived from an EMBL/GenBank/DDBJ whole genome shotgun (WGS) entry which is preliminary data.</text>
</comment>
<gene>
    <name evidence="6" type="ORF">EKO23_03940</name>
</gene>
<keyword evidence="2" id="KW-1133">Transmembrane helix</keyword>
<feature type="domain" description="SpaA-like prealbumin fold" evidence="4">
    <location>
        <begin position="581"/>
        <end position="664"/>
    </location>
</feature>
<dbReference type="InterPro" id="IPR047589">
    <property type="entry name" value="DUF11_rpt"/>
</dbReference>
<dbReference type="OrthoDB" id="134475at2"/>
<dbReference type="PANTHER" id="PTHR34819:SF5">
    <property type="entry name" value="CONSERVED REPEAT DOMAIN PROTEIN"/>
    <property type="match status" value="1"/>
</dbReference>
<feature type="domain" description="DUF7507" evidence="5">
    <location>
        <begin position="698"/>
        <end position="783"/>
    </location>
</feature>
<feature type="chain" id="PRO_5020426142" description="DUF11 domain-containing protein" evidence="3">
    <location>
        <begin position="38"/>
        <end position="2324"/>
    </location>
</feature>
<dbReference type="Proteomes" id="UP000295198">
    <property type="component" value="Unassembled WGS sequence"/>
</dbReference>
<dbReference type="RefSeq" id="WP_134714314.1">
    <property type="nucleotide sequence ID" value="NZ_SDKM01000004.1"/>
</dbReference>
<feature type="domain" description="DUF7507" evidence="5">
    <location>
        <begin position="930"/>
        <end position="1018"/>
    </location>
</feature>
<protein>
    <recommendedName>
        <fullName evidence="8">DUF11 domain-containing protein</fullName>
    </recommendedName>
</protein>
<dbReference type="Pfam" id="PF24346">
    <property type="entry name" value="DUF7507"/>
    <property type="match status" value="13"/>
</dbReference>
<proteinExistence type="predicted"/>
<feature type="domain" description="DUF7507" evidence="5">
    <location>
        <begin position="1633"/>
        <end position="1733"/>
    </location>
</feature>
<feature type="region of interest" description="Disordered" evidence="1">
    <location>
        <begin position="2220"/>
        <end position="2298"/>
    </location>
</feature>
<evidence type="ECO:0000313" key="6">
    <source>
        <dbReference type="EMBL" id="RYP88011.1"/>
    </source>
</evidence>
<organism evidence="6 7">
    <name type="scientific">Nocardioides guangzhouensis</name>
    <dbReference type="NCBI Taxonomy" id="2497878"/>
    <lineage>
        <taxon>Bacteria</taxon>
        <taxon>Bacillati</taxon>
        <taxon>Actinomycetota</taxon>
        <taxon>Actinomycetes</taxon>
        <taxon>Propionibacteriales</taxon>
        <taxon>Nocardioidaceae</taxon>
        <taxon>Nocardioides</taxon>
    </lineage>
</organism>
<evidence type="ECO:0000313" key="7">
    <source>
        <dbReference type="Proteomes" id="UP000295198"/>
    </source>
</evidence>
<feature type="compositionally biased region" description="Low complexity" evidence="1">
    <location>
        <begin position="1843"/>
        <end position="1858"/>
    </location>
</feature>
<evidence type="ECO:0000259" key="5">
    <source>
        <dbReference type="Pfam" id="PF24346"/>
    </source>
</evidence>
<feature type="region of interest" description="Disordered" evidence="1">
    <location>
        <begin position="774"/>
        <end position="793"/>
    </location>
</feature>
<feature type="domain" description="DUF7507" evidence="5">
    <location>
        <begin position="1032"/>
        <end position="1137"/>
    </location>
</feature>
<feature type="domain" description="SpaA-like prealbumin fold" evidence="4">
    <location>
        <begin position="373"/>
        <end position="467"/>
    </location>
</feature>
<feature type="compositionally biased region" description="Polar residues" evidence="1">
    <location>
        <begin position="2266"/>
        <end position="2281"/>
    </location>
</feature>